<dbReference type="PANTHER" id="PTHR33408">
    <property type="entry name" value="TRANSPOSASE"/>
    <property type="match status" value="1"/>
</dbReference>
<reference evidence="2 3" key="1">
    <citation type="submission" date="2019-04" db="EMBL/GenBank/DDBJ databases">
        <title>Genome of a novel bacterium Candidatus Jettenia ecosi reconstructed from metagenome of an anammox bioreactor.</title>
        <authorList>
            <person name="Mardanov A.V."/>
            <person name="Beletsky A.V."/>
            <person name="Ravin N.V."/>
            <person name="Botchkova E.A."/>
            <person name="Litti Y.V."/>
            <person name="Nozhevnikova A.N."/>
        </authorList>
    </citation>
    <scope>NUCLEOTIDE SEQUENCE [LARGE SCALE GENOMIC DNA]</scope>
    <source>
        <strain evidence="2">J2</strain>
    </source>
</reference>
<organism evidence="2 3">
    <name type="scientific">Candidatus Jettenia ecosi</name>
    <dbReference type="NCBI Taxonomy" id="2494326"/>
    <lineage>
        <taxon>Bacteria</taxon>
        <taxon>Pseudomonadati</taxon>
        <taxon>Planctomycetota</taxon>
        <taxon>Candidatus Brocadiia</taxon>
        <taxon>Candidatus Brocadiales</taxon>
        <taxon>Candidatus Brocadiaceae</taxon>
        <taxon>Candidatus Jettenia</taxon>
    </lineage>
</organism>
<evidence type="ECO:0000313" key="2">
    <source>
        <dbReference type="EMBL" id="TLD41587.1"/>
    </source>
</evidence>
<gene>
    <name evidence="2" type="ORF">JETT_2133</name>
</gene>
<proteinExistence type="predicted"/>
<accession>A0A533QA67</accession>
<dbReference type="PANTHER" id="PTHR33408:SF2">
    <property type="entry name" value="TRANSPOSASE DDE DOMAIN-CONTAINING PROTEIN"/>
    <property type="match status" value="1"/>
</dbReference>
<sequence>MSERSRVYVSDAMLHACYHQTISDFRKNNLKAIEKYFVDIVRIFSELGYTSVGKIYLDGTKLKGNASAKRTKDRAGFEKWLSGIEEEIAILLKEAETMDKQEDDTCKVDPEQRGITGEVIRPYVPEKEDRRGTGGNEGGRKREDQSYR</sequence>
<comment type="caution">
    <text evidence="2">The sequence shown here is derived from an EMBL/GenBank/DDBJ whole genome shotgun (WGS) entry which is preliminary data.</text>
</comment>
<name>A0A533QA67_9BACT</name>
<dbReference type="Proteomes" id="UP000319783">
    <property type="component" value="Unassembled WGS sequence"/>
</dbReference>
<feature type="region of interest" description="Disordered" evidence="1">
    <location>
        <begin position="99"/>
        <end position="148"/>
    </location>
</feature>
<feature type="compositionally biased region" description="Basic and acidic residues" evidence="1">
    <location>
        <begin position="99"/>
        <end position="112"/>
    </location>
</feature>
<dbReference type="AlphaFoldDB" id="A0A533QA67"/>
<evidence type="ECO:0000256" key="1">
    <source>
        <dbReference type="SAM" id="MobiDB-lite"/>
    </source>
</evidence>
<protein>
    <submittedName>
        <fullName evidence="2">Mobile element protein</fullName>
    </submittedName>
</protein>
<dbReference type="EMBL" id="SULG01000042">
    <property type="protein sequence ID" value="TLD41587.1"/>
    <property type="molecule type" value="Genomic_DNA"/>
</dbReference>
<feature type="compositionally biased region" description="Basic and acidic residues" evidence="1">
    <location>
        <begin position="124"/>
        <end position="148"/>
    </location>
</feature>
<evidence type="ECO:0000313" key="3">
    <source>
        <dbReference type="Proteomes" id="UP000319783"/>
    </source>
</evidence>